<feature type="transmembrane region" description="Helical" evidence="1">
    <location>
        <begin position="159"/>
        <end position="179"/>
    </location>
</feature>
<dbReference type="AlphaFoldDB" id="A0A1H6G8E0"/>
<proteinExistence type="predicted"/>
<feature type="transmembrane region" description="Helical" evidence="1">
    <location>
        <begin position="16"/>
        <end position="34"/>
    </location>
</feature>
<name>A0A1H6G8E0_9EURY</name>
<gene>
    <name evidence="2" type="ORF">SAMN04487967_3658</name>
</gene>
<keyword evidence="1" id="KW-1133">Transmembrane helix</keyword>
<dbReference type="Pfam" id="PF09997">
    <property type="entry name" value="DUF2238"/>
    <property type="match status" value="1"/>
</dbReference>
<evidence type="ECO:0000313" key="3">
    <source>
        <dbReference type="Proteomes" id="UP000199112"/>
    </source>
</evidence>
<sequence length="220" mass="24167">MTIRERLRLTGKRATLLVRVLQLLMVAILVTGFWVGSLSMVVNATIGLLVSQLPAFFSRRYGFTMNVGLVLWITVPMILHALGTVPLPGLDFLTPYQAVWWWDHLTHALSSSLVAGVGYATARALDVHTDAVNFPPTFLFVYLLIFMMAFGVVWELYEFYVTVAAQLLGVPGILMQYGLEDTVLDLAYDLVGALLVSGLGTAYLTDVSNQLADLLGTRAP</sequence>
<protein>
    <recommendedName>
        <fullName evidence="4">Membrane protein YjdF</fullName>
    </recommendedName>
</protein>
<feature type="transmembrane region" description="Helical" evidence="1">
    <location>
        <begin position="134"/>
        <end position="153"/>
    </location>
</feature>
<dbReference type="Proteomes" id="UP000199112">
    <property type="component" value="Unassembled WGS sequence"/>
</dbReference>
<keyword evidence="1" id="KW-0472">Membrane</keyword>
<feature type="transmembrane region" description="Helical" evidence="1">
    <location>
        <begin position="69"/>
        <end position="87"/>
    </location>
</feature>
<organism evidence="2 3">
    <name type="scientific">Natronorubrum sediminis</name>
    <dbReference type="NCBI Taxonomy" id="640943"/>
    <lineage>
        <taxon>Archaea</taxon>
        <taxon>Methanobacteriati</taxon>
        <taxon>Methanobacteriota</taxon>
        <taxon>Stenosarchaea group</taxon>
        <taxon>Halobacteria</taxon>
        <taxon>Halobacteriales</taxon>
        <taxon>Natrialbaceae</taxon>
        <taxon>Natronorubrum</taxon>
    </lineage>
</organism>
<evidence type="ECO:0000256" key="1">
    <source>
        <dbReference type="SAM" id="Phobius"/>
    </source>
</evidence>
<dbReference type="OrthoDB" id="313603at2157"/>
<dbReference type="EMBL" id="FNWL01000006">
    <property type="protein sequence ID" value="SEH18125.1"/>
    <property type="molecule type" value="Genomic_DNA"/>
</dbReference>
<reference evidence="3" key="1">
    <citation type="submission" date="2016-10" db="EMBL/GenBank/DDBJ databases">
        <authorList>
            <person name="Varghese N."/>
            <person name="Submissions S."/>
        </authorList>
    </citation>
    <scope>NUCLEOTIDE SEQUENCE [LARGE SCALE GENOMIC DNA]</scope>
    <source>
        <strain evidence="3">CGMCC 1.8981</strain>
    </source>
</reference>
<keyword evidence="1" id="KW-0812">Transmembrane</keyword>
<accession>A0A1H6G8E0</accession>
<dbReference type="InterPro" id="IPR014509">
    <property type="entry name" value="YjdF-like"/>
</dbReference>
<evidence type="ECO:0008006" key="4">
    <source>
        <dbReference type="Google" id="ProtNLM"/>
    </source>
</evidence>
<dbReference type="RefSeq" id="WP_090508379.1">
    <property type="nucleotide sequence ID" value="NZ_FNWL01000006.1"/>
</dbReference>
<evidence type="ECO:0000313" key="2">
    <source>
        <dbReference type="EMBL" id="SEH18125.1"/>
    </source>
</evidence>
<feature type="transmembrane region" description="Helical" evidence="1">
    <location>
        <begin position="186"/>
        <end position="205"/>
    </location>
</feature>
<keyword evidence="3" id="KW-1185">Reference proteome</keyword>